<comment type="caution">
    <text evidence="1">The sequence shown here is derived from an EMBL/GenBank/DDBJ whole genome shotgun (WGS) entry which is preliminary data.</text>
</comment>
<protein>
    <submittedName>
        <fullName evidence="1">Uncharacterized protein</fullName>
    </submittedName>
</protein>
<gene>
    <name evidence="1" type="ORF">DQX05_00905</name>
</gene>
<dbReference type="RefSeq" id="WP_119790071.1">
    <property type="nucleotide sequence ID" value="NZ_QYZD01000001.1"/>
</dbReference>
<sequence>MTHGISFIQEYPHIKEILEKLYLKRELDRWYIEESRKPVELPKDIHTIKDISDIVIQDGFSPSAHVYIKMKDRYGDGGFILSQEIQMRISKILPIYEYLLFHKIRHSSLVGDLGLVGPANTFELIETEVEINKMFEGNGYIKLSHEYDSYDTVYDWDCLKRIDPVNRRLTLKDAVFVDILDLCD</sequence>
<dbReference type="AlphaFoldDB" id="A0A3A3GSS6"/>
<name>A0A3A3GSS6_PANTH</name>
<dbReference type="Proteomes" id="UP000266177">
    <property type="component" value="Unassembled WGS sequence"/>
</dbReference>
<accession>A0A3A3GSS6</accession>
<dbReference type="EMBL" id="QYZD01000001">
    <property type="protein sequence ID" value="RJG26626.1"/>
    <property type="molecule type" value="Genomic_DNA"/>
</dbReference>
<evidence type="ECO:0000313" key="2">
    <source>
        <dbReference type="Proteomes" id="UP000266177"/>
    </source>
</evidence>
<proteinExistence type="predicted"/>
<evidence type="ECO:0000313" key="1">
    <source>
        <dbReference type="EMBL" id="RJG26626.1"/>
    </source>
</evidence>
<dbReference type="OrthoDB" id="2617312at2"/>
<reference evidence="1 2" key="1">
    <citation type="submission" date="2018-09" db="EMBL/GenBank/DDBJ databases">
        <title>Paenibacillus SK2017-BO5.</title>
        <authorList>
            <person name="Piskunova J.V."/>
            <person name="Dubiley S.A."/>
            <person name="Severinov K.V."/>
        </authorList>
    </citation>
    <scope>NUCLEOTIDE SEQUENCE [LARGE SCALE GENOMIC DNA]</scope>
    <source>
        <strain evidence="1 2">BO5</strain>
    </source>
</reference>
<organism evidence="1 2">
    <name type="scientific">Paenibacillus thiaminolyticus</name>
    <name type="common">Bacillus thiaminolyticus</name>
    <dbReference type="NCBI Taxonomy" id="49283"/>
    <lineage>
        <taxon>Bacteria</taxon>
        <taxon>Bacillati</taxon>
        <taxon>Bacillota</taxon>
        <taxon>Bacilli</taxon>
        <taxon>Bacillales</taxon>
        <taxon>Paenibacillaceae</taxon>
        <taxon>Paenibacillus</taxon>
    </lineage>
</organism>